<comment type="caution">
    <text evidence="1">The sequence shown here is derived from an EMBL/GenBank/DDBJ whole genome shotgun (WGS) entry which is preliminary data.</text>
</comment>
<organism evidence="1 2">
    <name type="scientific">Klebsiella pneumoniae IS43</name>
    <dbReference type="NCBI Taxonomy" id="1432552"/>
    <lineage>
        <taxon>Bacteria</taxon>
        <taxon>Pseudomonadati</taxon>
        <taxon>Pseudomonadota</taxon>
        <taxon>Gammaproteobacteria</taxon>
        <taxon>Enterobacterales</taxon>
        <taxon>Enterobacteriaceae</taxon>
        <taxon>Klebsiella/Raoultella group</taxon>
        <taxon>Klebsiella</taxon>
        <taxon>Klebsiella pneumoniae complex</taxon>
    </lineage>
</organism>
<sequence>MSIYIAVTIINFYVYRKTPILATAISGLKGRMSSKRIFRKIDTVIVNQYTFTCIDTDG</sequence>
<protein>
    <submittedName>
        <fullName evidence="1">Uncharacterized protein</fullName>
    </submittedName>
</protein>
<dbReference type="Proteomes" id="UP000019183">
    <property type="component" value="Unassembled WGS sequence"/>
</dbReference>
<proteinExistence type="predicted"/>
<evidence type="ECO:0000313" key="1">
    <source>
        <dbReference type="EMBL" id="CDL12620.1"/>
    </source>
</evidence>
<name>W1DV69_KLEPN</name>
<dbReference type="EMBL" id="CBWK010000813">
    <property type="protein sequence ID" value="CDL12620.1"/>
    <property type="molecule type" value="Genomic_DNA"/>
</dbReference>
<keyword evidence="2" id="KW-1185">Reference proteome</keyword>
<dbReference type="AlphaFoldDB" id="W1DV69"/>
<evidence type="ECO:0000313" key="2">
    <source>
        <dbReference type="Proteomes" id="UP000019183"/>
    </source>
</evidence>
<accession>W1DV69</accession>
<reference evidence="1" key="1">
    <citation type="submission" date="2013-10" db="EMBL/GenBank/DDBJ databases">
        <title>Antibiotic resistance diversity of beta-lactamase producers in the General Hospital Vienna.</title>
        <authorList>
            <person name="Barisic I."/>
            <person name="Mitteregger D."/>
            <person name="Hirschl A.M."/>
            <person name="Noehammer C."/>
            <person name="Wiesinger-Mayr H."/>
        </authorList>
    </citation>
    <scope>NUCLEOTIDE SEQUENCE [LARGE SCALE GENOMIC DNA]</scope>
    <source>
        <strain evidence="1">IS43</strain>
    </source>
</reference>